<keyword evidence="1" id="KW-0969">Cilium</keyword>
<dbReference type="EMBL" id="JBHDLN010000019">
    <property type="protein sequence ID" value="MFB0846163.1"/>
    <property type="molecule type" value="Genomic_DNA"/>
</dbReference>
<reference evidence="1 2" key="1">
    <citation type="submission" date="2024-09" db="EMBL/GenBank/DDBJ databases">
        <authorList>
            <person name="Makale K.P.P."/>
            <person name="Makhzoum A."/>
            <person name="Rantong G."/>
            <person name="Rahube T.O."/>
        </authorList>
    </citation>
    <scope>NUCLEOTIDE SEQUENCE [LARGE SCALE GENOMIC DNA]</scope>
    <source>
        <strain evidence="1 2">KM_D13</strain>
    </source>
</reference>
<proteinExistence type="predicted"/>
<keyword evidence="1" id="KW-0282">Flagellum</keyword>
<keyword evidence="1" id="KW-0966">Cell projection</keyword>
<evidence type="ECO:0000313" key="2">
    <source>
        <dbReference type="Proteomes" id="UP001575622"/>
    </source>
</evidence>
<sequence>MDIKNIPSLGLPTNTTTSYDNQSAEQLGNLISSIELLTKKPFQLSISEEALVKAIEKANKAMEGFQTRLEFSIHERSKQIIVKVYNKETNEVIREVPSEKIVDLITNLQEINGVIIDEKR</sequence>
<evidence type="ECO:0000313" key="1">
    <source>
        <dbReference type="EMBL" id="MFB0846163.1"/>
    </source>
</evidence>
<dbReference type="Proteomes" id="UP001575622">
    <property type="component" value="Unassembled WGS sequence"/>
</dbReference>
<dbReference type="Pfam" id="PF03646">
    <property type="entry name" value="FlaG"/>
    <property type="match status" value="1"/>
</dbReference>
<dbReference type="Gene3D" id="3.30.160.170">
    <property type="entry name" value="FlaG-like"/>
    <property type="match status" value="1"/>
</dbReference>
<accession>A0ABV4V9M5</accession>
<dbReference type="InterPro" id="IPR035924">
    <property type="entry name" value="FlaG-like_sf"/>
</dbReference>
<comment type="caution">
    <text evidence="1">The sequence shown here is derived from an EMBL/GenBank/DDBJ whole genome shotgun (WGS) entry which is preliminary data.</text>
</comment>
<dbReference type="PANTHER" id="PTHR37166:SF1">
    <property type="entry name" value="PROTEIN FLAG"/>
    <property type="match status" value="1"/>
</dbReference>
<dbReference type="InterPro" id="IPR005186">
    <property type="entry name" value="FlaG"/>
</dbReference>
<organism evidence="1 2">
    <name type="scientific">Paenibacillus oleatilyticus</name>
    <dbReference type="NCBI Taxonomy" id="2594886"/>
    <lineage>
        <taxon>Bacteria</taxon>
        <taxon>Bacillati</taxon>
        <taxon>Bacillota</taxon>
        <taxon>Bacilli</taxon>
        <taxon>Bacillales</taxon>
        <taxon>Paenibacillaceae</taxon>
        <taxon>Paenibacillus</taxon>
    </lineage>
</organism>
<name>A0ABV4V9M5_9BACL</name>
<gene>
    <name evidence="1" type="ORF">ACEU3E_28615</name>
</gene>
<dbReference type="RefSeq" id="WP_373956162.1">
    <property type="nucleotide sequence ID" value="NZ_JBHDLN010000019.1"/>
</dbReference>
<dbReference type="PANTHER" id="PTHR37166">
    <property type="entry name" value="PROTEIN FLAG"/>
    <property type="match status" value="1"/>
</dbReference>
<protein>
    <submittedName>
        <fullName evidence="1">Flagellar protein FlaG</fullName>
    </submittedName>
</protein>
<dbReference type="SUPFAM" id="SSF160214">
    <property type="entry name" value="FlaG-like"/>
    <property type="match status" value="1"/>
</dbReference>
<keyword evidence="2" id="KW-1185">Reference proteome</keyword>